<reference evidence="1" key="1">
    <citation type="submission" date="2021-06" db="EMBL/GenBank/DDBJ databases">
        <authorList>
            <person name="Kallberg Y."/>
            <person name="Tangrot J."/>
            <person name="Rosling A."/>
        </authorList>
    </citation>
    <scope>NUCLEOTIDE SEQUENCE</scope>
    <source>
        <strain evidence="1">IN212</strain>
    </source>
</reference>
<sequence>NKTLSDQLEQFIVEVINLLDKHQFKSLYRTLDGHMKSLVNNGDKNRKQSSLLEINKIKFILNLSAVAVDNPKALYKEFGSGIKDLYAEFEKSLIPPDIPGNAYTSYLTSKLRKELHDTMMKSICKDAKLDFK</sequence>
<evidence type="ECO:0000313" key="1">
    <source>
        <dbReference type="EMBL" id="CAG8769325.1"/>
    </source>
</evidence>
<dbReference type="AlphaFoldDB" id="A0A9N9JCC0"/>
<feature type="non-terminal residue" evidence="1">
    <location>
        <position position="132"/>
    </location>
</feature>
<dbReference type="EMBL" id="CAJVPZ010045434">
    <property type="protein sequence ID" value="CAG8769325.1"/>
    <property type="molecule type" value="Genomic_DNA"/>
</dbReference>
<comment type="caution">
    <text evidence="1">The sequence shown here is derived from an EMBL/GenBank/DDBJ whole genome shotgun (WGS) entry which is preliminary data.</text>
</comment>
<accession>A0A9N9JCC0</accession>
<organism evidence="1 2">
    <name type="scientific">Racocetra fulgida</name>
    <dbReference type="NCBI Taxonomy" id="60492"/>
    <lineage>
        <taxon>Eukaryota</taxon>
        <taxon>Fungi</taxon>
        <taxon>Fungi incertae sedis</taxon>
        <taxon>Mucoromycota</taxon>
        <taxon>Glomeromycotina</taxon>
        <taxon>Glomeromycetes</taxon>
        <taxon>Diversisporales</taxon>
        <taxon>Gigasporaceae</taxon>
        <taxon>Racocetra</taxon>
    </lineage>
</organism>
<dbReference type="Proteomes" id="UP000789396">
    <property type="component" value="Unassembled WGS sequence"/>
</dbReference>
<proteinExistence type="predicted"/>
<gene>
    <name evidence="1" type="ORF">RFULGI_LOCUS14941</name>
</gene>
<feature type="non-terminal residue" evidence="1">
    <location>
        <position position="1"/>
    </location>
</feature>
<keyword evidence="2" id="KW-1185">Reference proteome</keyword>
<name>A0A9N9JCC0_9GLOM</name>
<protein>
    <submittedName>
        <fullName evidence="1">7272_t:CDS:1</fullName>
    </submittedName>
</protein>
<evidence type="ECO:0000313" key="2">
    <source>
        <dbReference type="Proteomes" id="UP000789396"/>
    </source>
</evidence>